<evidence type="ECO:0000313" key="1">
    <source>
        <dbReference type="EMBL" id="MFC0212415.1"/>
    </source>
</evidence>
<reference evidence="1 2" key="1">
    <citation type="submission" date="2024-09" db="EMBL/GenBank/DDBJ databases">
        <authorList>
            <person name="Sun Q."/>
            <person name="Mori K."/>
        </authorList>
    </citation>
    <scope>NUCLEOTIDE SEQUENCE [LARGE SCALE GENOMIC DNA]</scope>
    <source>
        <strain evidence="1 2">CCM 7759</strain>
    </source>
</reference>
<evidence type="ECO:0000313" key="2">
    <source>
        <dbReference type="Proteomes" id="UP001589776"/>
    </source>
</evidence>
<sequence>MFPLIGSGTRHAKRFIFESQLEDLALHEDVLTAKHAVQRIEFRGSDVNLEGSPIPTEAYSGFLLCVLLSAGAACWFDREVMDKW</sequence>
<name>A0ABV6DIF2_9BACL</name>
<dbReference type="RefSeq" id="WP_377469574.1">
    <property type="nucleotide sequence ID" value="NZ_JBHLWN010000030.1"/>
</dbReference>
<dbReference type="Proteomes" id="UP001589776">
    <property type="component" value="Unassembled WGS sequence"/>
</dbReference>
<protein>
    <submittedName>
        <fullName evidence="1">Uncharacterized protein</fullName>
    </submittedName>
</protein>
<dbReference type="EMBL" id="JBHLWN010000030">
    <property type="protein sequence ID" value="MFC0212415.1"/>
    <property type="molecule type" value="Genomic_DNA"/>
</dbReference>
<comment type="caution">
    <text evidence="1">The sequence shown here is derived from an EMBL/GenBank/DDBJ whole genome shotgun (WGS) entry which is preliminary data.</text>
</comment>
<accession>A0ABV6DIF2</accession>
<organism evidence="1 2">
    <name type="scientific">Paenibacillus chartarius</name>
    <dbReference type="NCBI Taxonomy" id="747481"/>
    <lineage>
        <taxon>Bacteria</taxon>
        <taxon>Bacillati</taxon>
        <taxon>Bacillota</taxon>
        <taxon>Bacilli</taxon>
        <taxon>Bacillales</taxon>
        <taxon>Paenibacillaceae</taxon>
        <taxon>Paenibacillus</taxon>
    </lineage>
</organism>
<keyword evidence="2" id="KW-1185">Reference proteome</keyword>
<gene>
    <name evidence="1" type="ORF">ACFFK0_08065</name>
</gene>
<proteinExistence type="predicted"/>